<sequence length="345" mass="37420">MAITIKDIANRAGISAASVSRILTNRGRFSAATAQRVRQLAEEMGYYKNQSAADLSQKASRVIGVLVPTTHTNFADEIIKGMQRQAFELGYELLIVFLENDVQHQIKTVKSLLSRQLLAVVMLAVDLETAVFDVLTAADTHLLSISNQLNNGIPSISSDNYAMMHTIVDYLYDQGHRQVALIGAADPDSVVATLRRQGFIDALAKHGIRYNPALIWGIDNAYETGLETIQNFGVPLPFTAVIGSADIVGIGILNAAKDAGVAVPDDLSIITVDGTNLTQITRPRLTAVQQDFAQMGELAITTIANQTLSPNTIIFTDVEMRPGDTVASLSTDADYRSYKNKENPQ</sequence>
<gene>
    <name evidence="5" type="ORF">D0501_07510</name>
</gene>
<feature type="domain" description="HTH lacI-type" evidence="4">
    <location>
        <begin position="3"/>
        <end position="57"/>
    </location>
</feature>
<dbReference type="PANTHER" id="PTHR30146:SF109">
    <property type="entry name" value="HTH-TYPE TRANSCRIPTIONAL REGULATOR GALS"/>
    <property type="match status" value="1"/>
</dbReference>
<name>A0ABT2NXR9_9LACO</name>
<organism evidence="5 6">
    <name type="scientific">Leuconostoc holzapfelii</name>
    <dbReference type="NCBI Taxonomy" id="434464"/>
    <lineage>
        <taxon>Bacteria</taxon>
        <taxon>Bacillati</taxon>
        <taxon>Bacillota</taxon>
        <taxon>Bacilli</taxon>
        <taxon>Lactobacillales</taxon>
        <taxon>Lactobacillaceae</taxon>
        <taxon>Leuconostoc</taxon>
    </lineage>
</organism>
<evidence type="ECO:0000259" key="4">
    <source>
        <dbReference type="PROSITE" id="PS50932"/>
    </source>
</evidence>
<keyword evidence="6" id="KW-1185">Reference proteome</keyword>
<protein>
    <submittedName>
        <fullName evidence="5">LacI family transcriptional regulator</fullName>
    </submittedName>
</protein>
<dbReference type="InterPro" id="IPR000843">
    <property type="entry name" value="HTH_LacI"/>
</dbReference>
<dbReference type="CDD" id="cd01392">
    <property type="entry name" value="HTH_LacI"/>
    <property type="match status" value="1"/>
</dbReference>
<dbReference type="Pfam" id="PF00356">
    <property type="entry name" value="LacI"/>
    <property type="match status" value="1"/>
</dbReference>
<dbReference type="InterPro" id="IPR028082">
    <property type="entry name" value="Peripla_BP_I"/>
</dbReference>
<reference evidence="5 6" key="1">
    <citation type="submission" date="2018-08" db="EMBL/GenBank/DDBJ databases">
        <title>Draft genome sequences of Leuconostoc spp. and Weissella spp. with biocontrol potential.</title>
        <authorList>
            <person name="Lo R."/>
            <person name="Ho V.T.T."/>
            <person name="Turner M.S."/>
        </authorList>
    </citation>
    <scope>NUCLEOTIDE SEQUENCE [LARGE SCALE GENOMIC DNA]</scope>
    <source>
        <strain evidence="5 6">733</strain>
    </source>
</reference>
<dbReference type="Gene3D" id="1.10.260.40">
    <property type="entry name" value="lambda repressor-like DNA-binding domains"/>
    <property type="match status" value="1"/>
</dbReference>
<comment type="caution">
    <text evidence="5">The sequence shown here is derived from an EMBL/GenBank/DDBJ whole genome shotgun (WGS) entry which is preliminary data.</text>
</comment>
<keyword evidence="2" id="KW-0238">DNA-binding</keyword>
<evidence type="ECO:0000256" key="3">
    <source>
        <dbReference type="ARBA" id="ARBA00023163"/>
    </source>
</evidence>
<dbReference type="InterPro" id="IPR046335">
    <property type="entry name" value="LacI/GalR-like_sensor"/>
</dbReference>
<dbReference type="InterPro" id="IPR010982">
    <property type="entry name" value="Lambda_DNA-bd_dom_sf"/>
</dbReference>
<dbReference type="SMART" id="SM00354">
    <property type="entry name" value="HTH_LACI"/>
    <property type="match status" value="1"/>
</dbReference>
<accession>A0ABT2NXR9</accession>
<dbReference type="Proteomes" id="UP001525857">
    <property type="component" value="Unassembled WGS sequence"/>
</dbReference>
<dbReference type="SUPFAM" id="SSF47413">
    <property type="entry name" value="lambda repressor-like DNA-binding domains"/>
    <property type="match status" value="1"/>
</dbReference>
<proteinExistence type="predicted"/>
<dbReference type="RefSeq" id="WP_261657448.1">
    <property type="nucleotide sequence ID" value="NZ_QVOV01000008.1"/>
</dbReference>
<dbReference type="EMBL" id="QVOV01000008">
    <property type="protein sequence ID" value="MCT8389912.1"/>
    <property type="molecule type" value="Genomic_DNA"/>
</dbReference>
<keyword evidence="1" id="KW-0805">Transcription regulation</keyword>
<dbReference type="CDD" id="cd06267">
    <property type="entry name" value="PBP1_LacI_sugar_binding-like"/>
    <property type="match status" value="1"/>
</dbReference>
<evidence type="ECO:0000256" key="1">
    <source>
        <dbReference type="ARBA" id="ARBA00023015"/>
    </source>
</evidence>
<evidence type="ECO:0000256" key="2">
    <source>
        <dbReference type="ARBA" id="ARBA00023125"/>
    </source>
</evidence>
<dbReference type="PROSITE" id="PS50932">
    <property type="entry name" value="HTH_LACI_2"/>
    <property type="match status" value="1"/>
</dbReference>
<dbReference type="PANTHER" id="PTHR30146">
    <property type="entry name" value="LACI-RELATED TRANSCRIPTIONAL REPRESSOR"/>
    <property type="match status" value="1"/>
</dbReference>
<evidence type="ECO:0000313" key="5">
    <source>
        <dbReference type="EMBL" id="MCT8389912.1"/>
    </source>
</evidence>
<dbReference type="Gene3D" id="3.40.50.2300">
    <property type="match status" value="2"/>
</dbReference>
<keyword evidence="3" id="KW-0804">Transcription</keyword>
<dbReference type="Pfam" id="PF13377">
    <property type="entry name" value="Peripla_BP_3"/>
    <property type="match status" value="1"/>
</dbReference>
<evidence type="ECO:0000313" key="6">
    <source>
        <dbReference type="Proteomes" id="UP001525857"/>
    </source>
</evidence>
<dbReference type="SUPFAM" id="SSF53822">
    <property type="entry name" value="Periplasmic binding protein-like I"/>
    <property type="match status" value="1"/>
</dbReference>